<dbReference type="PANTHER" id="PTHR30346">
    <property type="entry name" value="TRANSCRIPTIONAL DUAL REGULATOR HCAR-RELATED"/>
    <property type="match status" value="1"/>
</dbReference>
<dbReference type="InterPro" id="IPR005119">
    <property type="entry name" value="LysR_subst-bd"/>
</dbReference>
<reference evidence="6" key="1">
    <citation type="journal article" date="2013" name="Genome Biol.">
        <title>Comparative genomics of the core and accessory genomes of 48 Sinorhizobium strains comprising five genospecies.</title>
        <authorList>
            <person name="Sugawara M."/>
            <person name="Epstein B."/>
            <person name="Badgley B.D."/>
            <person name="Unno T."/>
            <person name="Xu L."/>
            <person name="Reese J."/>
            <person name="Gyaneshwar P."/>
            <person name="Denny R."/>
            <person name="Mudge J."/>
            <person name="Bharti A.K."/>
            <person name="Farmer A.D."/>
            <person name="May G.D."/>
            <person name="Woodward J.E."/>
            <person name="Medigue C."/>
            <person name="Vallenet D."/>
            <person name="Lajus A."/>
            <person name="Rouy Z."/>
            <person name="Martinez-Vaz B."/>
            <person name="Tiffin P."/>
            <person name="Young N.D."/>
            <person name="Sadowsky M.J."/>
        </authorList>
    </citation>
    <scope>NUCLEOTIDE SEQUENCE</scope>
    <source>
        <strain evidence="6">M1</strain>
    </source>
</reference>
<dbReference type="InterPro" id="IPR000847">
    <property type="entry name" value="LysR_HTH_N"/>
</dbReference>
<dbReference type="AlphaFoldDB" id="A0A6G1WTQ1"/>
<comment type="similarity">
    <text evidence="1">Belongs to the LysR transcriptional regulatory family.</text>
</comment>
<dbReference type="PRINTS" id="PR00039">
    <property type="entry name" value="HTHLYSR"/>
</dbReference>
<dbReference type="InterPro" id="IPR036388">
    <property type="entry name" value="WH-like_DNA-bd_sf"/>
</dbReference>
<evidence type="ECO:0000313" key="6">
    <source>
        <dbReference type="EMBL" id="MQW73042.1"/>
    </source>
</evidence>
<protein>
    <submittedName>
        <fullName evidence="6">LysR family transcriptional regulator</fullName>
    </submittedName>
</protein>
<dbReference type="FunFam" id="1.10.10.10:FF:000001">
    <property type="entry name" value="LysR family transcriptional regulator"/>
    <property type="match status" value="1"/>
</dbReference>
<evidence type="ECO:0000259" key="5">
    <source>
        <dbReference type="PROSITE" id="PS50931"/>
    </source>
</evidence>
<dbReference type="SUPFAM" id="SSF46785">
    <property type="entry name" value="Winged helix' DNA-binding domain"/>
    <property type="match status" value="1"/>
</dbReference>
<evidence type="ECO:0000256" key="3">
    <source>
        <dbReference type="ARBA" id="ARBA00023125"/>
    </source>
</evidence>
<name>A0A6G1WTQ1_9HYPH</name>
<feature type="domain" description="HTH lysR-type" evidence="5">
    <location>
        <begin position="1"/>
        <end position="58"/>
    </location>
</feature>
<dbReference type="Pfam" id="PF00126">
    <property type="entry name" value="HTH_1"/>
    <property type="match status" value="1"/>
</dbReference>
<dbReference type="Gene3D" id="3.40.190.10">
    <property type="entry name" value="Periplasmic binding protein-like II"/>
    <property type="match status" value="2"/>
</dbReference>
<proteinExistence type="inferred from homology"/>
<accession>A0A6G1WTQ1</accession>
<dbReference type="Pfam" id="PF03466">
    <property type="entry name" value="LysR_substrate"/>
    <property type="match status" value="1"/>
</dbReference>
<evidence type="ECO:0000256" key="4">
    <source>
        <dbReference type="ARBA" id="ARBA00023163"/>
    </source>
</evidence>
<dbReference type="EMBL" id="WISB01000184">
    <property type="protein sequence ID" value="MQW73042.1"/>
    <property type="molecule type" value="Genomic_DNA"/>
</dbReference>
<dbReference type="PANTHER" id="PTHR30346:SF0">
    <property type="entry name" value="HCA OPERON TRANSCRIPTIONAL ACTIVATOR HCAR"/>
    <property type="match status" value="1"/>
</dbReference>
<dbReference type="GO" id="GO:0003677">
    <property type="term" value="F:DNA binding"/>
    <property type="evidence" value="ECO:0007669"/>
    <property type="project" value="UniProtKB-KW"/>
</dbReference>
<evidence type="ECO:0000256" key="2">
    <source>
        <dbReference type="ARBA" id="ARBA00023015"/>
    </source>
</evidence>
<keyword evidence="2" id="KW-0805">Transcription regulation</keyword>
<dbReference type="PROSITE" id="PS50931">
    <property type="entry name" value="HTH_LYSR"/>
    <property type="match status" value="1"/>
</dbReference>
<keyword evidence="3" id="KW-0238">DNA-binding</keyword>
<evidence type="ECO:0000256" key="1">
    <source>
        <dbReference type="ARBA" id="ARBA00009437"/>
    </source>
</evidence>
<organism evidence="6">
    <name type="scientific">Sinorhizobium medicae</name>
    <dbReference type="NCBI Taxonomy" id="110321"/>
    <lineage>
        <taxon>Bacteria</taxon>
        <taxon>Pseudomonadati</taxon>
        <taxon>Pseudomonadota</taxon>
        <taxon>Alphaproteobacteria</taxon>
        <taxon>Hyphomicrobiales</taxon>
        <taxon>Rhizobiaceae</taxon>
        <taxon>Sinorhizobium/Ensifer group</taxon>
        <taxon>Sinorhizobium</taxon>
    </lineage>
</organism>
<dbReference type="SUPFAM" id="SSF53850">
    <property type="entry name" value="Periplasmic binding protein-like II"/>
    <property type="match status" value="1"/>
</dbReference>
<dbReference type="InterPro" id="IPR036390">
    <property type="entry name" value="WH_DNA-bd_sf"/>
</dbReference>
<dbReference type="Gene3D" id="1.10.10.10">
    <property type="entry name" value="Winged helix-like DNA-binding domain superfamily/Winged helix DNA-binding domain"/>
    <property type="match status" value="1"/>
</dbReference>
<keyword evidence="4" id="KW-0804">Transcription</keyword>
<gene>
    <name evidence="6" type="ORF">GHJ91_29140</name>
</gene>
<sequence length="296" mass="32779">MEHRLLQSYVAVAEELHFGRAAKRLNISQPPLTKQIQQLERELGVALFERTKRKVELTAAGSVLLEEARRLLRQTENAAELVRKTERGETGHLAVGFIDAAIYSLVPNVVERFTRSYPHVTVELADLRIPDQVRGVSEGRLDVGFIHPPICGEQLAIETVLVEPLVVAVPQRHRLASRAEIPLAELANEALIQFPRSINPTLYDEIIGLCQSSGFNPKIVREATPKQTIIGLVSVGLGVSLLPRCLENLKRDGVAYRPISGPNLSIDTSIIYRSDRLRPATKAFINVVRTVAREGG</sequence>
<dbReference type="GO" id="GO:0003700">
    <property type="term" value="F:DNA-binding transcription factor activity"/>
    <property type="evidence" value="ECO:0007669"/>
    <property type="project" value="InterPro"/>
</dbReference>
<dbReference type="GO" id="GO:0032993">
    <property type="term" value="C:protein-DNA complex"/>
    <property type="evidence" value="ECO:0007669"/>
    <property type="project" value="TreeGrafter"/>
</dbReference>
<dbReference type="RefSeq" id="WP_127587075.1">
    <property type="nucleotide sequence ID" value="NZ_RPIT01000002.1"/>
</dbReference>
<comment type="caution">
    <text evidence="6">The sequence shown here is derived from an EMBL/GenBank/DDBJ whole genome shotgun (WGS) entry which is preliminary data.</text>
</comment>